<dbReference type="PROSITE" id="PS50928">
    <property type="entry name" value="ABC_TM1"/>
    <property type="match status" value="1"/>
</dbReference>
<feature type="transmembrane region" description="Helical" evidence="8">
    <location>
        <begin position="7"/>
        <end position="27"/>
    </location>
</feature>
<organism evidence="10 11">
    <name type="scientific">Alteribacter lacisalsi</name>
    <dbReference type="NCBI Taxonomy" id="2045244"/>
    <lineage>
        <taxon>Bacteria</taxon>
        <taxon>Bacillati</taxon>
        <taxon>Bacillota</taxon>
        <taxon>Bacilli</taxon>
        <taxon>Bacillales</taxon>
        <taxon>Bacillaceae</taxon>
        <taxon>Alteribacter</taxon>
    </lineage>
</organism>
<evidence type="ECO:0000313" key="11">
    <source>
        <dbReference type="Proteomes" id="UP000248066"/>
    </source>
</evidence>
<dbReference type="InterPro" id="IPR000515">
    <property type="entry name" value="MetI-like"/>
</dbReference>
<feature type="transmembrane region" description="Helical" evidence="8">
    <location>
        <begin position="108"/>
        <end position="126"/>
    </location>
</feature>
<evidence type="ECO:0000256" key="6">
    <source>
        <dbReference type="ARBA" id="ARBA00022989"/>
    </source>
</evidence>
<evidence type="ECO:0000256" key="3">
    <source>
        <dbReference type="ARBA" id="ARBA00022448"/>
    </source>
</evidence>
<reference evidence="10 11" key="1">
    <citation type="submission" date="2017-10" db="EMBL/GenBank/DDBJ databases">
        <title>Bacillus sp. nov., a halophilic bacterium isolated from a Yangshapao Lake.</title>
        <authorList>
            <person name="Wang H."/>
        </authorList>
    </citation>
    <scope>NUCLEOTIDE SEQUENCE [LARGE SCALE GENOMIC DNA]</scope>
    <source>
        <strain evidence="10 11">YSP-3</strain>
    </source>
</reference>
<evidence type="ECO:0000256" key="2">
    <source>
        <dbReference type="ARBA" id="ARBA00007069"/>
    </source>
</evidence>
<dbReference type="AlphaFoldDB" id="A0A2W0HAZ1"/>
<protein>
    <submittedName>
        <fullName evidence="10">ABC transporter permease</fullName>
    </submittedName>
</protein>
<feature type="transmembrane region" description="Helical" evidence="8">
    <location>
        <begin position="208"/>
        <end position="230"/>
    </location>
</feature>
<dbReference type="SUPFAM" id="SSF161098">
    <property type="entry name" value="MetI-like"/>
    <property type="match status" value="1"/>
</dbReference>
<evidence type="ECO:0000256" key="7">
    <source>
        <dbReference type="ARBA" id="ARBA00023136"/>
    </source>
</evidence>
<dbReference type="EMBL" id="PDOF01000001">
    <property type="protein sequence ID" value="PYZ99024.1"/>
    <property type="molecule type" value="Genomic_DNA"/>
</dbReference>
<keyword evidence="11" id="KW-1185">Reference proteome</keyword>
<evidence type="ECO:0000256" key="1">
    <source>
        <dbReference type="ARBA" id="ARBA00004651"/>
    </source>
</evidence>
<dbReference type="GO" id="GO:0055085">
    <property type="term" value="P:transmembrane transport"/>
    <property type="evidence" value="ECO:0007669"/>
    <property type="project" value="InterPro"/>
</dbReference>
<comment type="subcellular location">
    <subcellularLocation>
        <location evidence="1 8">Cell membrane</location>
        <topology evidence="1 8">Multi-pass membrane protein</topology>
    </subcellularLocation>
</comment>
<dbReference type="InterPro" id="IPR051204">
    <property type="entry name" value="ABC_transp_perm/SBD"/>
</dbReference>
<dbReference type="GO" id="GO:0005886">
    <property type="term" value="C:plasma membrane"/>
    <property type="evidence" value="ECO:0007669"/>
    <property type="project" value="UniProtKB-SubCell"/>
</dbReference>
<keyword evidence="4 8" id="KW-0812">Transmembrane</keyword>
<dbReference type="Proteomes" id="UP000248066">
    <property type="component" value="Unassembled WGS sequence"/>
</dbReference>
<dbReference type="FunFam" id="1.10.3720.10:FF:000001">
    <property type="entry name" value="Glycine betaine ABC transporter, permease"/>
    <property type="match status" value="1"/>
</dbReference>
<feature type="domain" description="ABC transmembrane type-1" evidence="9">
    <location>
        <begin position="46"/>
        <end position="227"/>
    </location>
</feature>
<keyword evidence="5" id="KW-0029">Amino-acid transport</keyword>
<evidence type="ECO:0000256" key="8">
    <source>
        <dbReference type="RuleBase" id="RU363032"/>
    </source>
</evidence>
<dbReference type="GO" id="GO:0006865">
    <property type="term" value="P:amino acid transport"/>
    <property type="evidence" value="ECO:0007669"/>
    <property type="project" value="UniProtKB-KW"/>
</dbReference>
<dbReference type="InterPro" id="IPR035906">
    <property type="entry name" value="MetI-like_sf"/>
</dbReference>
<keyword evidence="7 8" id="KW-0472">Membrane</keyword>
<dbReference type="Gene3D" id="1.10.3720.10">
    <property type="entry name" value="MetI-like"/>
    <property type="match status" value="1"/>
</dbReference>
<proteinExistence type="inferred from homology"/>
<name>A0A2W0HAZ1_9BACI</name>
<keyword evidence="3 8" id="KW-0813">Transport</keyword>
<evidence type="ECO:0000259" key="9">
    <source>
        <dbReference type="PROSITE" id="PS50928"/>
    </source>
</evidence>
<evidence type="ECO:0000256" key="5">
    <source>
        <dbReference type="ARBA" id="ARBA00022970"/>
    </source>
</evidence>
<dbReference type="CDD" id="cd06261">
    <property type="entry name" value="TM_PBP2"/>
    <property type="match status" value="1"/>
</dbReference>
<dbReference type="PANTHER" id="PTHR30177">
    <property type="entry name" value="GLYCINE BETAINE/L-PROLINE TRANSPORT SYSTEM PERMEASE PROTEIN PROW"/>
    <property type="match status" value="1"/>
</dbReference>
<dbReference type="Pfam" id="PF00528">
    <property type="entry name" value="BPD_transp_1"/>
    <property type="match status" value="1"/>
</dbReference>
<dbReference type="PANTHER" id="PTHR30177:SF4">
    <property type="entry name" value="OSMOPROTECTANT IMPORT PERMEASE PROTEIN OSMW"/>
    <property type="match status" value="1"/>
</dbReference>
<comment type="caution">
    <text evidence="10">The sequence shown here is derived from an EMBL/GenBank/DDBJ whole genome shotgun (WGS) entry which is preliminary data.</text>
</comment>
<feature type="transmembrane region" description="Helical" evidence="8">
    <location>
        <begin position="167"/>
        <end position="188"/>
    </location>
</feature>
<feature type="transmembrane region" description="Helical" evidence="8">
    <location>
        <begin position="82"/>
        <end position="102"/>
    </location>
</feature>
<comment type="similarity">
    <text evidence="2">Belongs to the binding-protein-dependent transport system permease family. CysTW subfamily.</text>
</comment>
<dbReference type="GO" id="GO:0031460">
    <property type="term" value="P:glycine betaine transport"/>
    <property type="evidence" value="ECO:0007669"/>
    <property type="project" value="TreeGrafter"/>
</dbReference>
<evidence type="ECO:0000256" key="4">
    <source>
        <dbReference type="ARBA" id="ARBA00022692"/>
    </source>
</evidence>
<accession>A0A2W0HAZ1</accession>
<feature type="transmembrane region" description="Helical" evidence="8">
    <location>
        <begin position="47"/>
        <end position="70"/>
    </location>
</feature>
<gene>
    <name evidence="10" type="ORF">CR205_10815</name>
</gene>
<sequence length="242" mass="26517">MNKNKIIALGFKAVFWFLVLYFLYWAYSNGYFDILFNQTDEFMTLLRQHMTLVALSSTFALLIALPVGIFVTRPAFRKTEWFFMNAANLGQTIPTIAILAIVMSYLGIGYQPAVFALTVFSILPILRNTVAGISSVDSEVLDSAKGMGLTPFQILMKIELPNASMPIIAGIRTAIVMNVGTAALAYLVGGGGLGDFIFTGIMLRSNEYLMSGAVPVTVLAILIDQVLRVVEKVVVPRSLRTT</sequence>
<evidence type="ECO:0000313" key="10">
    <source>
        <dbReference type="EMBL" id="PYZ99024.1"/>
    </source>
</evidence>
<keyword evidence="6 8" id="KW-1133">Transmembrane helix</keyword>
<dbReference type="OrthoDB" id="9801163at2"/>